<dbReference type="InterPro" id="IPR058548">
    <property type="entry name" value="MlaB-like_STAS"/>
</dbReference>
<dbReference type="SUPFAM" id="SSF52091">
    <property type="entry name" value="SpoIIaa-like"/>
    <property type="match status" value="1"/>
</dbReference>
<organism evidence="2 3">
    <name type="scientific">Methylocystis iwaonis</name>
    <dbReference type="NCBI Taxonomy" id="2885079"/>
    <lineage>
        <taxon>Bacteria</taxon>
        <taxon>Pseudomonadati</taxon>
        <taxon>Pseudomonadota</taxon>
        <taxon>Alphaproteobacteria</taxon>
        <taxon>Hyphomicrobiales</taxon>
        <taxon>Methylocystaceae</taxon>
        <taxon>Methylocystis</taxon>
    </lineage>
</organism>
<evidence type="ECO:0000313" key="3">
    <source>
        <dbReference type="Proteomes" id="UP001317629"/>
    </source>
</evidence>
<dbReference type="InterPro" id="IPR036513">
    <property type="entry name" value="STAS_dom_sf"/>
</dbReference>
<gene>
    <name evidence="2" type="ORF">SS37A_05520</name>
</gene>
<evidence type="ECO:0000259" key="1">
    <source>
        <dbReference type="Pfam" id="PF13466"/>
    </source>
</evidence>
<dbReference type="Pfam" id="PF13466">
    <property type="entry name" value="STAS_2"/>
    <property type="match status" value="1"/>
</dbReference>
<dbReference type="EMBL" id="AP027142">
    <property type="protein sequence ID" value="BDV33023.1"/>
    <property type="molecule type" value="Genomic_DNA"/>
</dbReference>
<evidence type="ECO:0000313" key="2">
    <source>
        <dbReference type="EMBL" id="BDV33023.1"/>
    </source>
</evidence>
<dbReference type="Gene3D" id="3.30.750.24">
    <property type="entry name" value="STAS domain"/>
    <property type="match status" value="1"/>
</dbReference>
<proteinExistence type="predicted"/>
<protein>
    <submittedName>
        <fullName evidence="2">Chemotaxis protein CheX</fullName>
    </submittedName>
</protein>
<dbReference type="Proteomes" id="UP001317629">
    <property type="component" value="Chromosome"/>
</dbReference>
<name>A0ABN6VBN0_9HYPH</name>
<dbReference type="RefSeq" id="WP_281930322.1">
    <property type="nucleotide sequence ID" value="NZ_AP027142.1"/>
</dbReference>
<reference evidence="2 3" key="1">
    <citation type="journal article" date="2023" name="Int. J. Syst. Evol. Microbiol.">
        <title>Methylocystis iwaonis sp. nov., a type II methane-oxidizing bacterium from surface soil of a rice paddy field in Japan, and emended description of the genus Methylocystis (ex Whittenbury et al. 1970) Bowman et al. 1993.</title>
        <authorList>
            <person name="Kaise H."/>
            <person name="Sawadogo J.B."/>
            <person name="Alam M.S."/>
            <person name="Ueno C."/>
            <person name="Dianou D."/>
            <person name="Shinjo R."/>
            <person name="Asakawa S."/>
        </authorList>
    </citation>
    <scope>NUCLEOTIDE SEQUENCE [LARGE SCALE GENOMIC DNA]</scope>
    <source>
        <strain evidence="2 3">SS37A-Re</strain>
    </source>
</reference>
<sequence length="96" mass="10012">MTDISNDSGGLFSTLNLPRTLDLRAAAPLAADFGRFRGRPLAIDASEVEKVGAQCVQVLVSAQQTWARDGVALTLSNPSSAFLGALEILGIPTIGE</sequence>
<feature type="domain" description="MlaB-like STAS" evidence="1">
    <location>
        <begin position="15"/>
        <end position="91"/>
    </location>
</feature>
<accession>A0ABN6VBN0</accession>
<keyword evidence="3" id="KW-1185">Reference proteome</keyword>